<evidence type="ECO:0000256" key="3">
    <source>
        <dbReference type="SAM" id="SignalP"/>
    </source>
</evidence>
<evidence type="ECO:0000256" key="1">
    <source>
        <dbReference type="ARBA" id="ARBA00022729"/>
    </source>
</evidence>
<feature type="compositionally biased region" description="Acidic residues" evidence="2">
    <location>
        <begin position="83"/>
        <end position="94"/>
    </location>
</feature>
<protein>
    <recommendedName>
        <fullName evidence="4">SbsA Ig-like domain-containing protein</fullName>
    </recommendedName>
</protein>
<evidence type="ECO:0000256" key="2">
    <source>
        <dbReference type="SAM" id="MobiDB-lite"/>
    </source>
</evidence>
<feature type="signal peptide" evidence="3">
    <location>
        <begin position="1"/>
        <end position="29"/>
    </location>
</feature>
<dbReference type="InterPro" id="IPR032812">
    <property type="entry name" value="SbsA_Ig"/>
</dbReference>
<comment type="caution">
    <text evidence="5">The sequence shown here is derived from an EMBL/GenBank/DDBJ whole genome shotgun (WGS) entry which is preliminary data.</text>
</comment>
<reference evidence="5 6" key="1">
    <citation type="submission" date="2019-01" db="EMBL/GenBank/DDBJ databases">
        <title>Lujinxingia litoralis gen. nov., sp. nov. and Lujinxingia sediminis gen. nov., sp. nov., new members in the order Bradymonadales, isolated from coastal sediment.</title>
        <authorList>
            <person name="Li C.-M."/>
        </authorList>
    </citation>
    <scope>NUCLEOTIDE SEQUENCE [LARGE SCALE GENOMIC DNA]</scope>
    <source>
        <strain evidence="5 6">SEH01</strain>
    </source>
</reference>
<dbReference type="Pfam" id="PF13205">
    <property type="entry name" value="Big_5"/>
    <property type="match status" value="1"/>
</dbReference>
<evidence type="ECO:0000313" key="5">
    <source>
        <dbReference type="EMBL" id="RVU42665.1"/>
    </source>
</evidence>
<proteinExistence type="predicted"/>
<organism evidence="5 6">
    <name type="scientific">Lujinxingia sediminis</name>
    <dbReference type="NCBI Taxonomy" id="2480984"/>
    <lineage>
        <taxon>Bacteria</taxon>
        <taxon>Deltaproteobacteria</taxon>
        <taxon>Bradymonadales</taxon>
        <taxon>Lujinxingiaceae</taxon>
        <taxon>Lujinxingia</taxon>
    </lineage>
</organism>
<feature type="compositionally biased region" description="Low complexity" evidence="2">
    <location>
        <begin position="95"/>
        <end position="104"/>
    </location>
</feature>
<keyword evidence="1 3" id="KW-0732">Signal</keyword>
<evidence type="ECO:0000313" key="6">
    <source>
        <dbReference type="Proteomes" id="UP000282926"/>
    </source>
</evidence>
<evidence type="ECO:0000259" key="4">
    <source>
        <dbReference type="Pfam" id="PF13205"/>
    </source>
</evidence>
<accession>A0ABY0CQB0</accession>
<gene>
    <name evidence="5" type="ORF">EA187_15875</name>
</gene>
<feature type="region of interest" description="Disordered" evidence="2">
    <location>
        <begin position="83"/>
        <end position="118"/>
    </location>
</feature>
<dbReference type="EMBL" id="SADD01000011">
    <property type="protein sequence ID" value="RVU42665.1"/>
    <property type="molecule type" value="Genomic_DNA"/>
</dbReference>
<sequence length="581" mass="63281">MEFLMSASIRHFCLLALAALAFSAGCASNERPACGTTADCPEEGQVCREGACTVVSQPTCSGDGDCDPGFVCVASICERASIDNDDAGEPDADTTPDANTPDTNTEPDTEEPDTNQPRVTHVIPVDGARQVPLDTEIRVTFSKAIDAFRTLNIQSFFISDPDGIGSTHGAIPVDIVYQEDERVAVLTPRQPLRPATQYTVIVTTGVQDSAQPANPLFQRFESTFVTDSSEPADLQEIAATYAPIIYQDTRLVEGSEINIDIPTTLNFDGDFDASNNLANARRSSTRTSAAVYYSVTETESHHFIHYTLYYPSRRTLNAGDFLYAEHDFTDIVVAVNRTSGEVELVEGTRVEGSQSSESYLTYKPDSSPVSGRGSNDYEGFPASALEDGARYPLFVPSGVHAGCNWVKRPDGITNTECPYNDASFNSSGDDAGFILRPGDQGQTYDDATENPETGLKEITYALVPFVDAIWSRRADFSCGLFDGVGFSYNPEDVPDYDRLVGSTPNNPLYLPTSLCSENASSNGKTPFAWFKFSTNTGGAWFLDPAIALSTRFDFGESFSREYCYNRFFDVDRRDDPACAAE</sequence>
<dbReference type="Gene3D" id="2.60.40.1220">
    <property type="match status" value="1"/>
</dbReference>
<feature type="region of interest" description="Disordered" evidence="2">
    <location>
        <begin position="347"/>
        <end position="374"/>
    </location>
</feature>
<feature type="chain" id="PRO_5046563666" description="SbsA Ig-like domain-containing protein" evidence="3">
    <location>
        <begin position="30"/>
        <end position="581"/>
    </location>
</feature>
<name>A0ABY0CQB0_9DELT</name>
<keyword evidence="6" id="KW-1185">Reference proteome</keyword>
<dbReference type="InterPro" id="IPR014755">
    <property type="entry name" value="Cu-Rt/internalin_Ig-like"/>
</dbReference>
<dbReference type="Proteomes" id="UP000282926">
    <property type="component" value="Unassembled WGS sequence"/>
</dbReference>
<feature type="domain" description="SbsA Ig-like" evidence="4">
    <location>
        <begin position="113"/>
        <end position="226"/>
    </location>
</feature>